<organism evidence="3 4">
    <name type="scientific">Mycena sanguinolenta</name>
    <dbReference type="NCBI Taxonomy" id="230812"/>
    <lineage>
        <taxon>Eukaryota</taxon>
        <taxon>Fungi</taxon>
        <taxon>Dikarya</taxon>
        <taxon>Basidiomycota</taxon>
        <taxon>Agaricomycotina</taxon>
        <taxon>Agaricomycetes</taxon>
        <taxon>Agaricomycetidae</taxon>
        <taxon>Agaricales</taxon>
        <taxon>Marasmiineae</taxon>
        <taxon>Mycenaceae</taxon>
        <taxon>Mycena</taxon>
    </lineage>
</organism>
<dbReference type="AlphaFoldDB" id="A0A8H6Z8C5"/>
<dbReference type="InterPro" id="IPR024652">
    <property type="entry name" value="Trichodiene_synth"/>
</dbReference>
<name>A0A8H6Z8C5_9AGAR</name>
<dbReference type="Proteomes" id="UP000623467">
    <property type="component" value="Unassembled WGS sequence"/>
</dbReference>
<comment type="caution">
    <text evidence="3">The sequence shown here is derived from an EMBL/GenBank/DDBJ whole genome shotgun (WGS) entry which is preliminary data.</text>
</comment>
<gene>
    <name evidence="3" type="ORF">MSAN_00300100</name>
</gene>
<reference evidence="3" key="1">
    <citation type="submission" date="2020-05" db="EMBL/GenBank/DDBJ databases">
        <title>Mycena genomes resolve the evolution of fungal bioluminescence.</title>
        <authorList>
            <person name="Tsai I.J."/>
        </authorList>
    </citation>
    <scope>NUCLEOTIDE SEQUENCE</scope>
    <source>
        <strain evidence="3">160909Yilan</strain>
    </source>
</reference>
<sequence>MATNQFSTCIQRLFTEIGFRHEPFPPYDANYWGPFHRWMLDTLGPTSSWGPKKLAELEHASGGIIERSYPYATTELKLLFAKLTAIAILIDDSIEDEAVYDHLVQFSAKLYRGEAQQNEMLALYHTNMTELSDMYGEDSVLRGLATVPWINYIDACLMEKQIFTAERQRSKIVDPRQLRRCENEDGLALKFPHYLRSKSGIAEAYAAGIFKASKDQYLPLTKFIKVLPDLTFYIEVINDVLSFYKEELAGETYNLIHLRTRSISSSRVYSKGVNGEWTPYDTLQLLCDEIREATYRIDGLLRLDECERKLRGEAVESDIDDVDVEIAMQWRGWRDGYISWHLECRRYKLGFLERAVTGKVQGQE</sequence>
<keyword evidence="2" id="KW-0456">Lyase</keyword>
<comment type="similarity">
    <text evidence="1">Belongs to the trichodiene synthase family.</text>
</comment>
<dbReference type="Gene3D" id="1.10.600.10">
    <property type="entry name" value="Farnesyl Diphosphate Synthase"/>
    <property type="match status" value="1"/>
</dbReference>
<dbReference type="SUPFAM" id="SSF48576">
    <property type="entry name" value="Terpenoid synthases"/>
    <property type="match status" value="1"/>
</dbReference>
<dbReference type="EMBL" id="JACAZH010000002">
    <property type="protein sequence ID" value="KAF7374183.1"/>
    <property type="molecule type" value="Genomic_DNA"/>
</dbReference>
<proteinExistence type="inferred from homology"/>
<evidence type="ECO:0000256" key="1">
    <source>
        <dbReference type="ARBA" id="ARBA00007946"/>
    </source>
</evidence>
<dbReference type="GO" id="GO:0016838">
    <property type="term" value="F:carbon-oxygen lyase activity, acting on phosphates"/>
    <property type="evidence" value="ECO:0007669"/>
    <property type="project" value="InterPro"/>
</dbReference>
<protein>
    <submittedName>
        <fullName evidence="3">Terpenoid synthase</fullName>
    </submittedName>
</protein>
<dbReference type="SFLD" id="SFLDG01021">
    <property type="entry name" value="Trichodiene_Synthase_Like"/>
    <property type="match status" value="1"/>
</dbReference>
<evidence type="ECO:0000313" key="4">
    <source>
        <dbReference type="Proteomes" id="UP000623467"/>
    </source>
</evidence>
<dbReference type="OrthoDB" id="2998174at2759"/>
<accession>A0A8H6Z8C5</accession>
<dbReference type="InterPro" id="IPR008949">
    <property type="entry name" value="Isoprenoid_synthase_dom_sf"/>
</dbReference>
<evidence type="ECO:0000256" key="2">
    <source>
        <dbReference type="ARBA" id="ARBA00023239"/>
    </source>
</evidence>
<keyword evidence="4" id="KW-1185">Reference proteome</keyword>
<dbReference type="SFLD" id="SFLDS00005">
    <property type="entry name" value="Isoprenoid_Synthase_Type_I"/>
    <property type="match status" value="1"/>
</dbReference>
<evidence type="ECO:0000313" key="3">
    <source>
        <dbReference type="EMBL" id="KAF7374183.1"/>
    </source>
</evidence>